<evidence type="ECO:0000259" key="1">
    <source>
        <dbReference type="Pfam" id="PF00535"/>
    </source>
</evidence>
<evidence type="ECO:0000259" key="2">
    <source>
        <dbReference type="Pfam" id="PF13632"/>
    </source>
</evidence>
<name>A0ABR8RM80_9CELL</name>
<accession>A0ABR8RM80</accession>
<dbReference type="CDD" id="cd04186">
    <property type="entry name" value="GT_2_like_c"/>
    <property type="match status" value="1"/>
</dbReference>
<protein>
    <submittedName>
        <fullName evidence="3">Glycosyltransferase family 2 protein</fullName>
    </submittedName>
</protein>
<proteinExistence type="predicted"/>
<sequence>MSSSAGAPNALRVICVIYNPGPELVEFATSLRTATSRATELVLVNNGGPSELAERLAHEPGTRLVESGGNLGYGRAANLGARGATGEWIVVANPDLVWTPGSLDALVAAGARHERAGALGPRILNTDGTEYPSARAIPSLRLGAGHALLGSLWPENPFSRAYRSANAPGDATERVAGWLSGACLLLRRDAFEQVGGFDEGYFMFFEDLDLGDRLCQDGWENVFVPSAEVTHVQGVSWKKDPAPMIRAHHVSAHRYLSRRYGAWYQAPLRWALTVGLFVRERLEIRGARRR</sequence>
<dbReference type="PANTHER" id="PTHR43179">
    <property type="entry name" value="RHAMNOSYLTRANSFERASE WBBL"/>
    <property type="match status" value="1"/>
</dbReference>
<dbReference type="InterPro" id="IPR001173">
    <property type="entry name" value="Glyco_trans_2-like"/>
</dbReference>
<feature type="domain" description="Glycosyltransferase 2-like" evidence="2">
    <location>
        <begin position="172"/>
        <end position="273"/>
    </location>
</feature>
<dbReference type="PANTHER" id="PTHR43179:SF7">
    <property type="entry name" value="RHAMNOSYLTRANSFERASE WBBL"/>
    <property type="match status" value="1"/>
</dbReference>
<keyword evidence="4" id="KW-1185">Reference proteome</keyword>
<dbReference type="Pfam" id="PF13632">
    <property type="entry name" value="Glyco_trans_2_3"/>
    <property type="match status" value="1"/>
</dbReference>
<dbReference type="SUPFAM" id="SSF53448">
    <property type="entry name" value="Nucleotide-diphospho-sugar transferases"/>
    <property type="match status" value="1"/>
</dbReference>
<evidence type="ECO:0000313" key="4">
    <source>
        <dbReference type="Proteomes" id="UP000641803"/>
    </source>
</evidence>
<feature type="domain" description="Glycosyltransferase 2-like" evidence="1">
    <location>
        <begin position="13"/>
        <end position="132"/>
    </location>
</feature>
<gene>
    <name evidence="3" type="ORF">H9652_00585</name>
</gene>
<dbReference type="InterPro" id="IPR029044">
    <property type="entry name" value="Nucleotide-diphossugar_trans"/>
</dbReference>
<evidence type="ECO:0000313" key="3">
    <source>
        <dbReference type="EMBL" id="MBD7948902.1"/>
    </source>
</evidence>
<organism evidence="3 4">
    <name type="scientific">Oerskovia rustica</name>
    <dbReference type="NCBI Taxonomy" id="2762237"/>
    <lineage>
        <taxon>Bacteria</taxon>
        <taxon>Bacillati</taxon>
        <taxon>Actinomycetota</taxon>
        <taxon>Actinomycetes</taxon>
        <taxon>Micrococcales</taxon>
        <taxon>Cellulomonadaceae</taxon>
        <taxon>Oerskovia</taxon>
    </lineage>
</organism>
<dbReference type="Pfam" id="PF00535">
    <property type="entry name" value="Glycos_transf_2"/>
    <property type="match status" value="1"/>
</dbReference>
<dbReference type="RefSeq" id="WP_191794165.1">
    <property type="nucleotide sequence ID" value="NZ_JACSQQ010000001.1"/>
</dbReference>
<dbReference type="Gene3D" id="3.90.550.10">
    <property type="entry name" value="Spore Coat Polysaccharide Biosynthesis Protein SpsA, Chain A"/>
    <property type="match status" value="1"/>
</dbReference>
<dbReference type="EMBL" id="JACSQQ010000001">
    <property type="protein sequence ID" value="MBD7948902.1"/>
    <property type="molecule type" value="Genomic_DNA"/>
</dbReference>
<reference evidence="3 4" key="1">
    <citation type="submission" date="2020-08" db="EMBL/GenBank/DDBJ databases">
        <title>A Genomic Blueprint of the Chicken Gut Microbiome.</title>
        <authorList>
            <person name="Gilroy R."/>
            <person name="Ravi A."/>
            <person name="Getino M."/>
            <person name="Pursley I."/>
            <person name="Horton D.L."/>
            <person name="Alikhan N.-F."/>
            <person name="Baker D."/>
            <person name="Gharbi K."/>
            <person name="Hall N."/>
            <person name="Watson M."/>
            <person name="Adriaenssens E.M."/>
            <person name="Foster-Nyarko E."/>
            <person name="Jarju S."/>
            <person name="Secka A."/>
            <person name="Antonio M."/>
            <person name="Oren A."/>
            <person name="Chaudhuri R."/>
            <person name="La Ragione R.M."/>
            <person name="Hildebrand F."/>
            <person name="Pallen M.J."/>
        </authorList>
    </citation>
    <scope>NUCLEOTIDE SEQUENCE [LARGE SCALE GENOMIC DNA]</scope>
    <source>
        <strain evidence="3 4">Sa4CUA1</strain>
    </source>
</reference>
<comment type="caution">
    <text evidence="3">The sequence shown here is derived from an EMBL/GenBank/DDBJ whole genome shotgun (WGS) entry which is preliminary data.</text>
</comment>
<dbReference type="Proteomes" id="UP000641803">
    <property type="component" value="Unassembled WGS sequence"/>
</dbReference>